<comment type="caution">
    <text evidence="4">The sequence shown here is derived from an EMBL/GenBank/DDBJ whole genome shotgun (WGS) entry which is preliminary data.</text>
</comment>
<dbReference type="GO" id="GO:0005829">
    <property type="term" value="C:cytosol"/>
    <property type="evidence" value="ECO:0007669"/>
    <property type="project" value="TreeGrafter"/>
</dbReference>
<dbReference type="EMBL" id="DVFN01000072">
    <property type="protein sequence ID" value="HIQ69666.1"/>
    <property type="molecule type" value="Genomic_DNA"/>
</dbReference>
<dbReference type="InterPro" id="IPR001130">
    <property type="entry name" value="TatD-like"/>
</dbReference>
<dbReference type="InterPro" id="IPR032466">
    <property type="entry name" value="Metal_Hydrolase"/>
</dbReference>
<reference evidence="4" key="2">
    <citation type="journal article" date="2021" name="PeerJ">
        <title>Extensive microbial diversity within the chicken gut microbiome revealed by metagenomics and culture.</title>
        <authorList>
            <person name="Gilroy R."/>
            <person name="Ravi A."/>
            <person name="Getino M."/>
            <person name="Pursley I."/>
            <person name="Horton D.L."/>
            <person name="Alikhan N.F."/>
            <person name="Baker D."/>
            <person name="Gharbi K."/>
            <person name="Hall N."/>
            <person name="Watson M."/>
            <person name="Adriaenssens E.M."/>
            <person name="Foster-Nyarko E."/>
            <person name="Jarju S."/>
            <person name="Secka A."/>
            <person name="Antonio M."/>
            <person name="Oren A."/>
            <person name="Chaudhuri R.R."/>
            <person name="La Ragione R."/>
            <person name="Hildebrand F."/>
            <person name="Pallen M.J."/>
        </authorList>
    </citation>
    <scope>NUCLEOTIDE SEQUENCE</scope>
    <source>
        <strain evidence="4">ChiSjej2B20-13462</strain>
    </source>
</reference>
<organism evidence="4 5">
    <name type="scientific">Candidatus Avoscillospira stercorigallinarum</name>
    <dbReference type="NCBI Taxonomy" id="2840708"/>
    <lineage>
        <taxon>Bacteria</taxon>
        <taxon>Bacillati</taxon>
        <taxon>Bacillota</taxon>
        <taxon>Clostridia</taxon>
        <taxon>Eubacteriales</taxon>
        <taxon>Oscillospiraceae</taxon>
        <taxon>Oscillospiraceae incertae sedis</taxon>
        <taxon>Candidatus Avoscillospira</taxon>
    </lineage>
</organism>
<evidence type="ECO:0000313" key="4">
    <source>
        <dbReference type="EMBL" id="HIQ69666.1"/>
    </source>
</evidence>
<dbReference type="Pfam" id="PF01026">
    <property type="entry name" value="TatD_DNase"/>
    <property type="match status" value="1"/>
</dbReference>
<dbReference type="SUPFAM" id="SSF51556">
    <property type="entry name" value="Metallo-dependent hydrolases"/>
    <property type="match status" value="1"/>
</dbReference>
<dbReference type="PANTHER" id="PTHR46124:SF2">
    <property type="entry name" value="D-AMINOACYL-TRNA DEACYLASE"/>
    <property type="match status" value="1"/>
</dbReference>
<name>A0A9D1CND4_9FIRM</name>
<dbReference type="NCBIfam" id="TIGR00010">
    <property type="entry name" value="YchF/TatD family DNA exonuclease"/>
    <property type="match status" value="1"/>
</dbReference>
<evidence type="ECO:0000256" key="2">
    <source>
        <dbReference type="ARBA" id="ARBA00022801"/>
    </source>
</evidence>
<dbReference type="FunFam" id="3.20.20.140:FF:000005">
    <property type="entry name" value="TatD family hydrolase"/>
    <property type="match status" value="1"/>
</dbReference>
<feature type="binding site" evidence="3">
    <location>
        <position position="205"/>
    </location>
    <ligand>
        <name>a divalent metal cation</name>
        <dbReference type="ChEBI" id="CHEBI:60240"/>
        <label>1</label>
    </ligand>
</feature>
<sequence length="259" mass="29462">MDKIWYCDSHAHYDQRRFREDQAQLLDAMASHDIGLIVNVGCDLPSSLQSVALSEKYDFIYAAVGSHPDDADHVDEGTLAMYRQLSEKEKVVAIGEIGLDYHYEDVPRAVQQRAFRLQLELARELNLPVIVHEREAHGDAMEILDDFPEVRGVFHCYSGSLEMARELVKRGWYLGFTGVITFKNARKAVEVAQWAPLHRLLVETDCPYMAPEPYRGQRSDSTMIPKMVEKIAALRGLPVETVAKATRENAMELFGIPRR</sequence>
<evidence type="ECO:0000256" key="3">
    <source>
        <dbReference type="PIRSR" id="PIRSR005902-1"/>
    </source>
</evidence>
<accession>A0A9D1CND4</accession>
<proteinExistence type="predicted"/>
<dbReference type="PANTHER" id="PTHR46124">
    <property type="entry name" value="D-AMINOACYL-TRNA DEACYLASE"/>
    <property type="match status" value="1"/>
</dbReference>
<feature type="binding site" evidence="3">
    <location>
        <position position="132"/>
    </location>
    <ligand>
        <name>a divalent metal cation</name>
        <dbReference type="ChEBI" id="CHEBI:60240"/>
        <label>2</label>
    </ligand>
</feature>
<dbReference type="GO" id="GO:0016788">
    <property type="term" value="F:hydrolase activity, acting on ester bonds"/>
    <property type="evidence" value="ECO:0007669"/>
    <property type="project" value="InterPro"/>
</dbReference>
<dbReference type="PIRSF" id="PIRSF005902">
    <property type="entry name" value="DNase_TatD"/>
    <property type="match status" value="1"/>
</dbReference>
<keyword evidence="1 3" id="KW-0479">Metal-binding</keyword>
<feature type="binding site" evidence="3">
    <location>
        <position position="155"/>
    </location>
    <ligand>
        <name>a divalent metal cation</name>
        <dbReference type="ChEBI" id="CHEBI:60240"/>
        <label>2</label>
    </ligand>
</feature>
<feature type="binding site" evidence="3">
    <location>
        <position position="12"/>
    </location>
    <ligand>
        <name>a divalent metal cation</name>
        <dbReference type="ChEBI" id="CHEBI:60240"/>
        <label>1</label>
    </ligand>
</feature>
<dbReference type="GO" id="GO:0004536">
    <property type="term" value="F:DNA nuclease activity"/>
    <property type="evidence" value="ECO:0007669"/>
    <property type="project" value="InterPro"/>
</dbReference>
<dbReference type="Gene3D" id="3.20.20.140">
    <property type="entry name" value="Metal-dependent hydrolases"/>
    <property type="match status" value="1"/>
</dbReference>
<gene>
    <name evidence="4" type="ORF">IAA67_04985</name>
</gene>
<dbReference type="InterPro" id="IPR015991">
    <property type="entry name" value="TatD/YcfH-like"/>
</dbReference>
<evidence type="ECO:0000313" key="5">
    <source>
        <dbReference type="Proteomes" id="UP000886874"/>
    </source>
</evidence>
<dbReference type="Proteomes" id="UP000886874">
    <property type="component" value="Unassembled WGS sequence"/>
</dbReference>
<keyword evidence="2 4" id="KW-0378">Hydrolase</keyword>
<protein>
    <submittedName>
        <fullName evidence="4">TatD family hydrolase</fullName>
    </submittedName>
</protein>
<evidence type="ECO:0000256" key="1">
    <source>
        <dbReference type="ARBA" id="ARBA00022723"/>
    </source>
</evidence>
<reference evidence="4" key="1">
    <citation type="submission" date="2020-10" db="EMBL/GenBank/DDBJ databases">
        <authorList>
            <person name="Gilroy R."/>
        </authorList>
    </citation>
    <scope>NUCLEOTIDE SEQUENCE</scope>
    <source>
        <strain evidence="4">ChiSjej2B20-13462</strain>
    </source>
</reference>
<dbReference type="GO" id="GO:0046872">
    <property type="term" value="F:metal ion binding"/>
    <property type="evidence" value="ECO:0007669"/>
    <property type="project" value="UniProtKB-KW"/>
</dbReference>
<feature type="binding site" evidence="3">
    <location>
        <position position="10"/>
    </location>
    <ligand>
        <name>a divalent metal cation</name>
        <dbReference type="ChEBI" id="CHEBI:60240"/>
        <label>1</label>
    </ligand>
</feature>
<dbReference type="CDD" id="cd01310">
    <property type="entry name" value="TatD_DNAse"/>
    <property type="match status" value="1"/>
</dbReference>
<dbReference type="AlphaFoldDB" id="A0A9D1CND4"/>
<feature type="binding site" evidence="3">
    <location>
        <position position="96"/>
    </location>
    <ligand>
        <name>a divalent metal cation</name>
        <dbReference type="ChEBI" id="CHEBI:60240"/>
        <label>1</label>
    </ligand>
</feature>